<dbReference type="Proteomes" id="UP000188929">
    <property type="component" value="Unassembled WGS sequence"/>
</dbReference>
<evidence type="ECO:0000256" key="1">
    <source>
        <dbReference type="ARBA" id="ARBA00038240"/>
    </source>
</evidence>
<protein>
    <submittedName>
        <fullName evidence="3">Aminoglycoside phosphotransferase</fullName>
    </submittedName>
</protein>
<dbReference type="InterPro" id="IPR002575">
    <property type="entry name" value="Aminoglycoside_PTrfase"/>
</dbReference>
<organism evidence="3 4">
    <name type="scientific">Pseudofrankia asymbiotica</name>
    <dbReference type="NCBI Taxonomy" id="1834516"/>
    <lineage>
        <taxon>Bacteria</taxon>
        <taxon>Bacillati</taxon>
        <taxon>Actinomycetota</taxon>
        <taxon>Actinomycetes</taxon>
        <taxon>Frankiales</taxon>
        <taxon>Frankiaceae</taxon>
        <taxon>Pseudofrankia</taxon>
    </lineage>
</organism>
<dbReference type="GO" id="GO:0019202">
    <property type="term" value="F:amino acid kinase activity"/>
    <property type="evidence" value="ECO:0007669"/>
    <property type="project" value="TreeGrafter"/>
</dbReference>
<dbReference type="Gene3D" id="3.90.1200.10">
    <property type="match status" value="1"/>
</dbReference>
<feature type="domain" description="Aminoglycoside phosphotransferase" evidence="2">
    <location>
        <begin position="50"/>
        <end position="302"/>
    </location>
</feature>
<evidence type="ECO:0000313" key="4">
    <source>
        <dbReference type="Proteomes" id="UP000188929"/>
    </source>
</evidence>
<comment type="caution">
    <text evidence="3">The sequence shown here is derived from an EMBL/GenBank/DDBJ whole genome shotgun (WGS) entry which is preliminary data.</text>
</comment>
<keyword evidence="3" id="KW-0808">Transferase</keyword>
<gene>
    <name evidence="3" type="ORF">BL253_14120</name>
</gene>
<dbReference type="PANTHER" id="PTHR21064">
    <property type="entry name" value="AMINOGLYCOSIDE PHOSPHOTRANSFERASE DOMAIN-CONTAINING PROTEIN-RELATED"/>
    <property type="match status" value="1"/>
</dbReference>
<name>A0A1V2IB05_9ACTN</name>
<dbReference type="EMBL" id="MOMC01000027">
    <property type="protein sequence ID" value="ONH30287.1"/>
    <property type="molecule type" value="Genomic_DNA"/>
</dbReference>
<dbReference type="STRING" id="1834516.BL253_14120"/>
<accession>A0A1V2IB05</accession>
<dbReference type="InterPro" id="IPR011009">
    <property type="entry name" value="Kinase-like_dom_sf"/>
</dbReference>
<sequence length="367" mass="39332">MTMTDPAATGDATADVAVTGELEALDALLPEVLAAYDLGARPEVSLLNLSENATYRVDDPASGRRFALRLHRPGYHSPAEIHGELAWVAALRADGVVRTPPVIPNRAGEVLTTVRPPGVGDRQAVLFAWVDGRAPEPDDTAELISSFATLGDIAGRMQLHARGWGRPPGFARFEWSLPTTIGPDGRWGDWRTGLAWALAGGGDARPSRTGAPAAERELMTRAAVTVEGLVEEFGAGQDRYGLIHADMRLANLMVTADEAITVIDFDDCGLSWYLFDLAAALSFIEHHPAMPDLVAAWLAAYRHHVPLTADDVGMVSTFILLRRLQLTAWLGTHPHADAVDDVAAFARATLGLADRYLSGTLLPKGIA</sequence>
<evidence type="ECO:0000313" key="3">
    <source>
        <dbReference type="EMBL" id="ONH30287.1"/>
    </source>
</evidence>
<proteinExistence type="inferred from homology"/>
<dbReference type="SUPFAM" id="SSF56112">
    <property type="entry name" value="Protein kinase-like (PK-like)"/>
    <property type="match status" value="1"/>
</dbReference>
<comment type="similarity">
    <text evidence="1">Belongs to the pseudomonas-type ThrB family.</text>
</comment>
<dbReference type="InterPro" id="IPR050249">
    <property type="entry name" value="Pseudomonas-type_ThrB"/>
</dbReference>
<dbReference type="Pfam" id="PF01636">
    <property type="entry name" value="APH"/>
    <property type="match status" value="1"/>
</dbReference>
<evidence type="ECO:0000259" key="2">
    <source>
        <dbReference type="Pfam" id="PF01636"/>
    </source>
</evidence>
<dbReference type="PANTHER" id="PTHR21064:SF6">
    <property type="entry name" value="AMINOGLYCOSIDE PHOSPHOTRANSFERASE DOMAIN-CONTAINING PROTEIN"/>
    <property type="match status" value="1"/>
</dbReference>
<reference evidence="4" key="1">
    <citation type="submission" date="2016-10" db="EMBL/GenBank/DDBJ databases">
        <title>Frankia sp. NRRL B-16386 Genome sequencing.</title>
        <authorList>
            <person name="Ghodhbane-Gtari F."/>
            <person name="Swanson E."/>
            <person name="Gueddou A."/>
            <person name="Hezbri K."/>
            <person name="Ktari K."/>
            <person name="Nouioui I."/>
            <person name="Morris K."/>
            <person name="Simpson S."/>
            <person name="Abebe-Akele F."/>
            <person name="Thomas K."/>
            <person name="Gtari M."/>
            <person name="Tisa L.S."/>
        </authorList>
    </citation>
    <scope>NUCLEOTIDE SEQUENCE [LARGE SCALE GENOMIC DNA]</scope>
    <source>
        <strain evidence="4">NRRL B-16386</strain>
    </source>
</reference>
<keyword evidence="4" id="KW-1185">Reference proteome</keyword>
<dbReference type="AlphaFoldDB" id="A0A1V2IB05"/>